<gene>
    <name evidence="4" type="ORF">A2940_02290</name>
</gene>
<name>A0A1G2RMJ7_9BACT</name>
<evidence type="ECO:0000256" key="2">
    <source>
        <dbReference type="ARBA" id="ARBA00022777"/>
    </source>
</evidence>
<evidence type="ECO:0000313" key="5">
    <source>
        <dbReference type="Proteomes" id="UP000178421"/>
    </source>
</evidence>
<evidence type="ECO:0000256" key="1">
    <source>
        <dbReference type="ARBA" id="ARBA00022679"/>
    </source>
</evidence>
<dbReference type="InterPro" id="IPR029056">
    <property type="entry name" value="Ribokinase-like"/>
</dbReference>
<protein>
    <recommendedName>
        <fullName evidence="3">Carbohydrate kinase PfkB domain-containing protein</fullName>
    </recommendedName>
</protein>
<organism evidence="4 5">
    <name type="scientific">Candidatus Wildermuthbacteria bacterium RIFCSPLOWO2_01_FULL_48_29</name>
    <dbReference type="NCBI Taxonomy" id="1802462"/>
    <lineage>
        <taxon>Bacteria</taxon>
        <taxon>Candidatus Wildermuthiibacteriota</taxon>
    </lineage>
</organism>
<dbReference type="Proteomes" id="UP000178421">
    <property type="component" value="Unassembled WGS sequence"/>
</dbReference>
<dbReference type="EMBL" id="MHUH01000017">
    <property type="protein sequence ID" value="OHA73512.1"/>
    <property type="molecule type" value="Genomic_DNA"/>
</dbReference>
<feature type="domain" description="Carbohydrate kinase PfkB" evidence="3">
    <location>
        <begin position="105"/>
        <end position="283"/>
    </location>
</feature>
<dbReference type="Gene3D" id="3.40.1190.20">
    <property type="match status" value="1"/>
</dbReference>
<comment type="caution">
    <text evidence="4">The sequence shown here is derived from an EMBL/GenBank/DDBJ whole genome shotgun (WGS) entry which is preliminary data.</text>
</comment>
<dbReference type="PANTHER" id="PTHR10584:SF166">
    <property type="entry name" value="RIBOKINASE"/>
    <property type="match status" value="1"/>
</dbReference>
<evidence type="ECO:0000313" key="4">
    <source>
        <dbReference type="EMBL" id="OHA73512.1"/>
    </source>
</evidence>
<dbReference type="SUPFAM" id="SSF53613">
    <property type="entry name" value="Ribokinase-like"/>
    <property type="match status" value="1"/>
</dbReference>
<accession>A0A1G2RMJ7</accession>
<dbReference type="InterPro" id="IPR011611">
    <property type="entry name" value="PfkB_dom"/>
</dbReference>
<proteinExistence type="predicted"/>
<dbReference type="AlphaFoldDB" id="A0A1G2RMJ7"/>
<keyword evidence="1" id="KW-0808">Transferase</keyword>
<evidence type="ECO:0000259" key="3">
    <source>
        <dbReference type="Pfam" id="PF00294"/>
    </source>
</evidence>
<sequence>MKICLVGSILRHTVESDEGTYSGWGGMTESAIAPFAALLDPGSVVYFVGSVGAEDLEEVRDFYKQHYPFVDTRGIRVNLAGTDHHHGTKHFVKRKIQVEPTTFEHIEPFIHDVDIVVFNFGNIDDIDPAAIKKVKENSSALVYVDVHRKPFGADEQGYMFVRGWQGWENYLGYADVVQMDKQECEALFNKKIQTLYDSALCAKAVLDAGAKTALMTLGAKGILLAYKDHKYIYAHIPAVPCAVKDTTGCGDAMAAGYLVAWHEGASPVDAAKKGALMGAVNCEFVGYMKGVDRRMIEERMPSDFAHTPLNLESDIPRNIFV</sequence>
<reference evidence="4 5" key="1">
    <citation type="journal article" date="2016" name="Nat. Commun.">
        <title>Thousands of microbial genomes shed light on interconnected biogeochemical processes in an aquifer system.</title>
        <authorList>
            <person name="Anantharaman K."/>
            <person name="Brown C.T."/>
            <person name="Hug L.A."/>
            <person name="Sharon I."/>
            <person name="Castelle C.J."/>
            <person name="Probst A.J."/>
            <person name="Thomas B.C."/>
            <person name="Singh A."/>
            <person name="Wilkins M.J."/>
            <person name="Karaoz U."/>
            <person name="Brodie E.L."/>
            <person name="Williams K.H."/>
            <person name="Hubbard S.S."/>
            <person name="Banfield J.F."/>
        </authorList>
    </citation>
    <scope>NUCLEOTIDE SEQUENCE [LARGE SCALE GENOMIC DNA]</scope>
</reference>
<keyword evidence="2" id="KW-0418">Kinase</keyword>
<dbReference type="Pfam" id="PF00294">
    <property type="entry name" value="PfkB"/>
    <property type="match status" value="1"/>
</dbReference>
<dbReference type="PANTHER" id="PTHR10584">
    <property type="entry name" value="SUGAR KINASE"/>
    <property type="match status" value="1"/>
</dbReference>
<dbReference type="GO" id="GO:0016301">
    <property type="term" value="F:kinase activity"/>
    <property type="evidence" value="ECO:0007669"/>
    <property type="project" value="UniProtKB-KW"/>
</dbReference>